<gene>
    <name evidence="1" type="ORF">ACFOEK_08500</name>
</gene>
<dbReference type="InterPro" id="IPR014718">
    <property type="entry name" value="GH-type_carb-bd"/>
</dbReference>
<protein>
    <submittedName>
        <fullName evidence="1">Aldose 1-epimerase family protein</fullName>
    </submittedName>
</protein>
<evidence type="ECO:0000313" key="1">
    <source>
        <dbReference type="EMBL" id="MFC3151065.1"/>
    </source>
</evidence>
<evidence type="ECO:0000313" key="2">
    <source>
        <dbReference type="Proteomes" id="UP001595476"/>
    </source>
</evidence>
<sequence length="291" mass="32974">MNASIHSLHNDDLTVSISNHGAELQSIKDAQGLEYLWQADPKFWARKAPVLFPIVGALKHGCYHFKGKEYALSQHGFARDRTFELVDASDSEAVYRLTDDQQTRELYPFSFVLEIAYRLEAKALVVEYRVMNPSDEILWFSIGGHPAFSLNWQAGSALSDYYLEFEHAETVQAALIENGCLGEPSVQPFVEGNRIPLSDQVFDQDALVFTEHTSRHITLKHKTLDKSLSVRFEGFPHLGIWSKPKAPFVCIEPWQGHVDTQDHSQEFTEKAGIIALKPHQSYHASYSILID</sequence>
<dbReference type="SUPFAM" id="SSF74650">
    <property type="entry name" value="Galactose mutarotase-like"/>
    <property type="match status" value="1"/>
</dbReference>
<reference evidence="2" key="1">
    <citation type="journal article" date="2019" name="Int. J. Syst. Evol. Microbiol.">
        <title>The Global Catalogue of Microorganisms (GCM) 10K type strain sequencing project: providing services to taxonomists for standard genome sequencing and annotation.</title>
        <authorList>
            <consortium name="The Broad Institute Genomics Platform"/>
            <consortium name="The Broad Institute Genome Sequencing Center for Infectious Disease"/>
            <person name="Wu L."/>
            <person name="Ma J."/>
        </authorList>
    </citation>
    <scope>NUCLEOTIDE SEQUENCE [LARGE SCALE GENOMIC DNA]</scope>
    <source>
        <strain evidence="2">KCTC 52438</strain>
    </source>
</reference>
<accession>A0ABV7HB18</accession>
<dbReference type="PANTHER" id="PTHR11122:SF13">
    <property type="entry name" value="GLUCOSE-6-PHOSPHATE 1-EPIMERASE"/>
    <property type="match status" value="1"/>
</dbReference>
<dbReference type="InterPro" id="IPR008183">
    <property type="entry name" value="Aldose_1/G6P_1-epimerase"/>
</dbReference>
<dbReference type="InterPro" id="IPR037481">
    <property type="entry name" value="LacX"/>
</dbReference>
<dbReference type="EMBL" id="JBHRSZ010000004">
    <property type="protein sequence ID" value="MFC3151065.1"/>
    <property type="molecule type" value="Genomic_DNA"/>
</dbReference>
<dbReference type="Proteomes" id="UP001595476">
    <property type="component" value="Unassembled WGS sequence"/>
</dbReference>
<comment type="caution">
    <text evidence="1">The sequence shown here is derived from an EMBL/GenBank/DDBJ whole genome shotgun (WGS) entry which is preliminary data.</text>
</comment>
<dbReference type="Gene3D" id="2.70.98.10">
    <property type="match status" value="1"/>
</dbReference>
<dbReference type="CDD" id="cd09024">
    <property type="entry name" value="Aldose_epim_lacX"/>
    <property type="match status" value="1"/>
</dbReference>
<organism evidence="1 2">
    <name type="scientific">Litoribrevibacter euphylliae</name>
    <dbReference type="NCBI Taxonomy" id="1834034"/>
    <lineage>
        <taxon>Bacteria</taxon>
        <taxon>Pseudomonadati</taxon>
        <taxon>Pseudomonadota</taxon>
        <taxon>Gammaproteobacteria</taxon>
        <taxon>Oceanospirillales</taxon>
        <taxon>Oceanospirillaceae</taxon>
        <taxon>Litoribrevibacter</taxon>
    </lineage>
</organism>
<keyword evidence="2" id="KW-1185">Reference proteome</keyword>
<dbReference type="Pfam" id="PF01263">
    <property type="entry name" value="Aldose_epim"/>
    <property type="match status" value="1"/>
</dbReference>
<dbReference type="InterPro" id="IPR011013">
    <property type="entry name" value="Gal_mutarotase_sf_dom"/>
</dbReference>
<dbReference type="PANTHER" id="PTHR11122">
    <property type="entry name" value="APOSPORY-ASSOCIATED PROTEIN C-RELATED"/>
    <property type="match status" value="1"/>
</dbReference>
<proteinExistence type="predicted"/>
<dbReference type="RefSeq" id="WP_386719141.1">
    <property type="nucleotide sequence ID" value="NZ_JBHRSZ010000004.1"/>
</dbReference>
<name>A0ABV7HB18_9GAMM</name>